<dbReference type="EMBL" id="CP002831">
    <property type="protein sequence ID" value="AFC24267.1"/>
    <property type="molecule type" value="Genomic_DNA"/>
</dbReference>
<dbReference type="STRING" id="984262.SGRA_1532"/>
<proteinExistence type="predicted"/>
<evidence type="ECO:0000256" key="1">
    <source>
        <dbReference type="SAM" id="MobiDB-lite"/>
    </source>
</evidence>
<dbReference type="Proteomes" id="UP000007519">
    <property type="component" value="Chromosome"/>
</dbReference>
<dbReference type="KEGG" id="sgn:SGRA_1532"/>
<accession>H6L995</accession>
<dbReference type="HOGENOM" id="CLU_190002_0_0_10"/>
<gene>
    <name evidence="2" type="ordered locus">SGRA_1532</name>
</gene>
<organism evidence="2 3">
    <name type="scientific">Saprospira grandis (strain Lewin)</name>
    <dbReference type="NCBI Taxonomy" id="984262"/>
    <lineage>
        <taxon>Bacteria</taxon>
        <taxon>Pseudomonadati</taxon>
        <taxon>Bacteroidota</taxon>
        <taxon>Saprospiria</taxon>
        <taxon>Saprospirales</taxon>
        <taxon>Saprospiraceae</taxon>
        <taxon>Saprospira</taxon>
    </lineage>
</organism>
<dbReference type="AlphaFoldDB" id="H6L995"/>
<feature type="region of interest" description="Disordered" evidence="1">
    <location>
        <begin position="1"/>
        <end position="72"/>
    </location>
</feature>
<feature type="compositionally biased region" description="Basic and acidic residues" evidence="1">
    <location>
        <begin position="1"/>
        <end position="19"/>
    </location>
</feature>
<evidence type="ECO:0000313" key="3">
    <source>
        <dbReference type="Proteomes" id="UP000007519"/>
    </source>
</evidence>
<sequence>MDSSGRRPDLVFERSEKTQGRATRPTGADAAKQVTASCDNQPRRGASSMTNGNTQPDPPAGRGSPKKEAEKQRIVAKFLALLQTAKKQ</sequence>
<protein>
    <submittedName>
        <fullName evidence="2">Uncharacterized protein</fullName>
    </submittedName>
</protein>
<name>H6L995_SAPGL</name>
<reference evidence="2 3" key="1">
    <citation type="journal article" date="2012" name="Stand. Genomic Sci.">
        <title>Complete genome sequencing and analysis of Saprospira grandis str. Lewin, a predatory marine bacterium.</title>
        <authorList>
            <person name="Saw J.H."/>
            <person name="Yuryev A."/>
            <person name="Kanbe M."/>
            <person name="Hou S."/>
            <person name="Young A.G."/>
            <person name="Aizawa S."/>
            <person name="Alam M."/>
        </authorList>
    </citation>
    <scope>NUCLEOTIDE SEQUENCE [LARGE SCALE GENOMIC DNA]</scope>
    <source>
        <strain evidence="2 3">Lewin</strain>
    </source>
</reference>
<keyword evidence="3" id="KW-1185">Reference proteome</keyword>
<evidence type="ECO:0000313" key="2">
    <source>
        <dbReference type="EMBL" id="AFC24267.1"/>
    </source>
</evidence>